<keyword evidence="8" id="KW-1185">Reference proteome</keyword>
<proteinExistence type="predicted"/>
<dbReference type="InterPro" id="IPR008979">
    <property type="entry name" value="Galactose-bd-like_sf"/>
</dbReference>
<dbReference type="PROSITE" id="PS50213">
    <property type="entry name" value="FAS1"/>
    <property type="match status" value="1"/>
</dbReference>
<dbReference type="NCBIfam" id="NF047446">
    <property type="entry name" value="barrel_OmpL47"/>
    <property type="match status" value="1"/>
</dbReference>
<sequence>MNRSLRRGHRRWAATTAATLGTVLVATLLGAQPAAADDPDRLNAGIGYPTWAGSTTPVPPLPVPPTVGNQLQSVFDADLAAGAGTDSTKDFWIDQMLARTGTAGGNGDTNNWLFSRGRAAYMYTHQPGVIGFGGSAAYWHELGAGSVYTITAKVGGNDVVMTEVTAERKQTPSYWRSTFVNAAAGLRLVQHKFITHNNVAVTNLELSSTDGAAKGVELRAVSPMATTAEGDELTGTKVTKNSITTLYPRMSGDGFTAAAGALTRQLEVPASGTASTKVQLGYVTTEIPESRTEYDAYRAVTPQAAFTEQVTSYNRWWAENIPFLDTPEDNIDKTLFYRWWLMRFNFLDADVPGNDFQFPTSMEGVTGYNNAIVLTTGMFIDDLKYFRDPVYSYGPWVSAGETARSGKMEDNPGSPANWSNSYTEYVTEAGWRSYQLHGGPAPVAENLAVYGENDVEGLLEAYDGNGNDLIEYDWGAMTGNDADAVSFDWARENGEVNMDRAESAYLYSNAMASAEAYRAAGDEAKAVEMEALAQRVKTAVMGTLWDAEDNLIKHRQAGDSNLLVDWKEINNYYPFTVGLVPKPGDADYDDDYTEALRLWKYADEYPIFPFYTANQADAAERGGEGSNNFSIINSTVTFRMLSSVLRDYPSEHIDASYYKKLLYWNAWSHYIDGDNRMPDQNEFWNSASANTGWGDEQSIGYRSWIHHTILGTTNFTMIEDAMGLRPRSDAKIELDPIDIDWPYFTANNIRYRDKDLTVVWDEPGDGQRPYGTDVPEGYSVFLDGSLAFTVGSLGRVVFDPATGTVTEKDDDVEVLATNASSLQAPEQVRFGDDERVVDLFAKAGADIRTSTTGTANLAEGAAVEATYTAEETYSSAEAAVDGTTINEPFWGTAGSPSATDSITLDLGAAQAFDDVRVYFYRTSSSDSPQGGRLAGTRQGYAAPSMYSVEYLDGSTWTPVPGQAKNPVYPRGNYNQVQLPEVTASKVRITVTHAPGFRTGIKEVQVRRTGAEAPAVTNAAPSVTARPDAAFSQPGAARLVGTVLDDGLPSGQLSSTWTVVEAPEGASALFADARSATTVVRFSTGGRYVLRLTATDGEQSASTDLVVEASGADGAGADVSGAATPTASYTAGWNNVRAVNDGAGANSGGAQDAIWGTWSGSRPASQWLQYTWASPVRVTGSDVMFWSDVAAGTGDGVAVPASWKIQYLDADGAWVDVTGADGYGTERTGTNATTFDAVTTTALRATFSASPNAAGTSFSAVAVAEWEVFADAPVAVDALDVRTTTGQLPALPGTVGVTYADGSRSTAAVVWPEVTPEQVAGDGSFTLTGIVDGSTLPAQVTVWVRSTPPAQVNTVDPVRVGTRTGVAPALPATVTVQYNDGSREMLPVAWEAVDPADYAQVGTFDVGGTVEGPGGQATATATVTVTASGGGGTDPDPDPTEEPGNPILGDGSYYSADPAPLVVTGEDGEEELFVYTGHDEAGPTTNDFIMNEWGAFETDDWRSGEWTHHPSLMRPEEVFSWASPGRAYAGQVVEGVDGRYYWYVPVHEEASTAGDKFGIGVAVSDTPLGPWTDHAGGPLVSQSLPAPNTVHNIDPTVLVTGEGAEAEVHMWWGSFSQLRRVELDQDMKTVTSPAQTVTGLTGFFEGAWAFEREGTYYMAYAANNAGPTSSCTPAVYHACIAYGTAPSPEGPWTYRGVILPPVSSTTSHPGIVEVDGGWVLAYHTADAVGGNHFRRSVAVDELLWDDSVTPAAIRPVVTTPRPVADPTPRANVAHEATVSVSNTPVPTQYWTKALNDELVRPNPLPPDMWGTYDGDHAAQEWVQYTWDTPVRVEGSRIDFWADQPAGSGVGVAPPTSWTVEYWDDEDGWLPVPGASGYPTSTAGPQATTFDAVTTTQLRAVLDASTDGQTYAALAVEEWEVLATQAASLQDLEVTVEVGETDLPRTTTVGFADGTELEALVTWDAVEADQVDEAGATFEVEGTVLGQAGGRVTAVVTVVAAEAPAGDTAAPEVTLTPLGSRGTDGWFRSAVDVLVEAVDDSGLRSTLRTRVDDGTWTATGPARDVEVRVSGEGSHTVAAQAVDRAGNTSGTEQLVVRIDSAAPVVGATVDAAARSITLDATDAGSGVRRVEVRQGEGWVAYTAPLVAPSLDRFDVTYRAVDAAGNVGTAQVATVAADISGPLSGPVAALATPTASYTAPWNNLDAVNDGQVPADPSTGQQWGTWSGDRPASQWLQLTWPRAIRVTDAEIVFDADSPRGTGNGVAPPAGWVLQHLAVDGTWVDVETTSAYGTDPGVAHRITFTPVTTTALRVVLQADSDGTTFSALGVVELGVTADDPGTDPEPPVYGTETSLAEVLGADTSGPEQPKDADGEDFDLVWAAVQRVLAEKPGSPVAVLTDPTAAVTVFLPDDDAFRAGLPALLPGRVANEKAAATRMRSLSVAQLETLLLDHVVVGATVVSADVARMDGQQVTTAAGTVLTVSVGEAGIRLLDADGAVVAVVDADRVDVNLGQVQVAHVIERLITG</sequence>
<dbReference type="InterPro" id="IPR000782">
    <property type="entry name" value="FAS1_domain"/>
</dbReference>
<dbReference type="SUPFAM" id="SSF48208">
    <property type="entry name" value="Six-hairpin glycosidases"/>
    <property type="match status" value="1"/>
</dbReference>
<comment type="caution">
    <text evidence="7">The sequence shown here is derived from an EMBL/GenBank/DDBJ whole genome shotgun (WGS) entry which is preliminary data.</text>
</comment>
<dbReference type="Pfam" id="PF07532">
    <property type="entry name" value="Big_4"/>
    <property type="match status" value="3"/>
</dbReference>
<dbReference type="InterPro" id="IPR036378">
    <property type="entry name" value="FAS1_dom_sf"/>
</dbReference>
<dbReference type="Gene3D" id="2.115.10.20">
    <property type="entry name" value="Glycosyl hydrolase domain, family 43"/>
    <property type="match status" value="1"/>
</dbReference>
<gene>
    <name evidence="7" type="ORF">ACFOLH_06575</name>
</gene>
<dbReference type="SUPFAM" id="SSF49785">
    <property type="entry name" value="Galactose-binding domain-like"/>
    <property type="match status" value="1"/>
</dbReference>
<evidence type="ECO:0000313" key="7">
    <source>
        <dbReference type="EMBL" id="MFC3688004.1"/>
    </source>
</evidence>
<dbReference type="InterPro" id="IPR008928">
    <property type="entry name" value="6-hairpin_glycosidase_sf"/>
</dbReference>
<feature type="region of interest" description="Disordered" evidence="3">
    <location>
        <begin position="1425"/>
        <end position="1448"/>
    </location>
</feature>
<feature type="signal peptide" evidence="4">
    <location>
        <begin position="1"/>
        <end position="36"/>
    </location>
</feature>
<dbReference type="Pfam" id="PF22633">
    <property type="entry name" value="F5_F8_type_C_2"/>
    <property type="match status" value="1"/>
</dbReference>
<evidence type="ECO:0000259" key="5">
    <source>
        <dbReference type="PROSITE" id="PS50022"/>
    </source>
</evidence>
<dbReference type="Gene3D" id="2.30.180.10">
    <property type="entry name" value="FAS1 domain"/>
    <property type="match status" value="1"/>
</dbReference>
<dbReference type="InterPro" id="IPR023296">
    <property type="entry name" value="Glyco_hydro_beta-prop_sf"/>
</dbReference>
<feature type="domain" description="FAS1" evidence="6">
    <location>
        <begin position="2359"/>
        <end position="2520"/>
    </location>
</feature>
<dbReference type="PANTHER" id="PTHR43772:SF2">
    <property type="entry name" value="PUTATIVE (AFU_ORTHOLOGUE AFUA_2G04480)-RELATED"/>
    <property type="match status" value="1"/>
</dbReference>
<dbReference type="Proteomes" id="UP001595685">
    <property type="component" value="Unassembled WGS sequence"/>
</dbReference>
<dbReference type="PROSITE" id="PS50022">
    <property type="entry name" value="FA58C_3"/>
    <property type="match status" value="1"/>
</dbReference>
<dbReference type="Gene3D" id="1.50.10.10">
    <property type="match status" value="1"/>
</dbReference>
<protein>
    <submittedName>
        <fullName evidence="7">Ig-like domain-containing protein</fullName>
    </submittedName>
</protein>
<evidence type="ECO:0000256" key="2">
    <source>
        <dbReference type="ARBA" id="ARBA00023277"/>
    </source>
</evidence>
<evidence type="ECO:0000259" key="6">
    <source>
        <dbReference type="PROSITE" id="PS50213"/>
    </source>
</evidence>
<feature type="domain" description="F5/8 type C" evidence="5">
    <location>
        <begin position="850"/>
        <end position="1008"/>
    </location>
</feature>
<keyword evidence="1" id="KW-0858">Xylan degradation</keyword>
<dbReference type="InterPro" id="IPR012341">
    <property type="entry name" value="6hp_glycosidase-like_sf"/>
</dbReference>
<dbReference type="InterPro" id="IPR058094">
    <property type="entry name" value="Ig-like_OmpL47-like"/>
</dbReference>
<name>A0ABV7WDW8_9MICO</name>
<evidence type="ECO:0000256" key="4">
    <source>
        <dbReference type="SAM" id="SignalP"/>
    </source>
</evidence>
<dbReference type="PANTHER" id="PTHR43772">
    <property type="entry name" value="ENDO-1,4-BETA-XYLANASE"/>
    <property type="match status" value="1"/>
</dbReference>
<evidence type="ECO:0000256" key="1">
    <source>
        <dbReference type="ARBA" id="ARBA00022651"/>
    </source>
</evidence>
<keyword evidence="4" id="KW-0732">Signal</keyword>
<dbReference type="Gene3D" id="2.60.120.260">
    <property type="entry name" value="Galactose-binding domain-like"/>
    <property type="match status" value="4"/>
</dbReference>
<dbReference type="SUPFAM" id="SSF75005">
    <property type="entry name" value="Arabinanase/levansucrase/invertase"/>
    <property type="match status" value="1"/>
</dbReference>
<dbReference type="CDD" id="cd08990">
    <property type="entry name" value="GH43_AXH_like"/>
    <property type="match status" value="1"/>
</dbReference>
<dbReference type="InterPro" id="IPR011081">
    <property type="entry name" value="Big_4"/>
</dbReference>
<dbReference type="InterPro" id="IPR000421">
    <property type="entry name" value="FA58C"/>
</dbReference>
<organism evidence="7 8">
    <name type="scientific">Aquipuribacter hungaricus</name>
    <dbReference type="NCBI Taxonomy" id="545624"/>
    <lineage>
        <taxon>Bacteria</taxon>
        <taxon>Bacillati</taxon>
        <taxon>Actinomycetota</taxon>
        <taxon>Actinomycetes</taxon>
        <taxon>Micrococcales</taxon>
        <taxon>Intrasporangiaceae</taxon>
        <taxon>Aquipuribacter</taxon>
    </lineage>
</organism>
<keyword evidence="1" id="KW-0624">Polysaccharide degradation</keyword>
<dbReference type="InterPro" id="IPR013783">
    <property type="entry name" value="Ig-like_fold"/>
</dbReference>
<dbReference type="InterPro" id="IPR052176">
    <property type="entry name" value="Glycosyl_Hydrlase_43_Enz"/>
</dbReference>
<dbReference type="SUPFAM" id="SSF82153">
    <property type="entry name" value="FAS1 domain"/>
    <property type="match status" value="1"/>
</dbReference>
<dbReference type="EMBL" id="JBHRWW010000003">
    <property type="protein sequence ID" value="MFC3688004.1"/>
    <property type="molecule type" value="Genomic_DNA"/>
</dbReference>
<dbReference type="Gene3D" id="2.60.40.10">
    <property type="entry name" value="Immunoglobulins"/>
    <property type="match status" value="1"/>
</dbReference>
<evidence type="ECO:0000313" key="8">
    <source>
        <dbReference type="Proteomes" id="UP001595685"/>
    </source>
</evidence>
<keyword evidence="2" id="KW-0119">Carbohydrate metabolism</keyword>
<feature type="chain" id="PRO_5046949252" evidence="4">
    <location>
        <begin position="37"/>
        <end position="2522"/>
    </location>
</feature>
<accession>A0ABV7WDW8</accession>
<reference evidence="8" key="1">
    <citation type="journal article" date="2019" name="Int. J. Syst. Evol. Microbiol.">
        <title>The Global Catalogue of Microorganisms (GCM) 10K type strain sequencing project: providing services to taxonomists for standard genome sequencing and annotation.</title>
        <authorList>
            <consortium name="The Broad Institute Genomics Platform"/>
            <consortium name="The Broad Institute Genome Sequencing Center for Infectious Disease"/>
            <person name="Wu L."/>
            <person name="Ma J."/>
        </authorList>
    </citation>
    <scope>NUCLEOTIDE SEQUENCE [LARGE SCALE GENOMIC DNA]</scope>
    <source>
        <strain evidence="8">NCAIM B.02333</strain>
    </source>
</reference>
<dbReference type="Pfam" id="PF02469">
    <property type="entry name" value="Fasciclin"/>
    <property type="match status" value="1"/>
</dbReference>
<dbReference type="RefSeq" id="WP_340292065.1">
    <property type="nucleotide sequence ID" value="NZ_JBBEOI010000058.1"/>
</dbReference>
<evidence type="ECO:0000256" key="3">
    <source>
        <dbReference type="SAM" id="MobiDB-lite"/>
    </source>
</evidence>